<comment type="caution">
    <text evidence="1">The sequence shown here is derived from an EMBL/GenBank/DDBJ whole genome shotgun (WGS) entry which is preliminary data.</text>
</comment>
<dbReference type="AlphaFoldDB" id="A0A9X4GJK6"/>
<accession>A0A9X4GJK6</accession>
<name>A0A9X4GJK6_9ENTR</name>
<sequence length="292" mass="33810">MLPLKTHRIINMTDNSRPLLWRQPLQAIQDGVLNSVGYPATLRRRIDNGALEIKKPQRLDTIWLRSIVSWHRWFGRDKNTIRSLRPGHDGNYEYLQRHIPQLADLVICEITENYRCDISSIGGLSSSGDDDLKISHLDDFALQRCSEMTIPVSSEQLARNLSHYTARLSKMVFSQFSWAPERLYWNNVDTVHNFVAARYQAIQLGQPVSLTGQLNSYTVNPQKIQQLTAEWDLYLLPDAEIYGLFRDALLRVKSPFGISNPPCWENVDQHYFQAIWLERNHPVPARVSRMLV</sequence>
<protein>
    <submittedName>
        <fullName evidence="1">Uncharacterized protein</fullName>
    </submittedName>
</protein>
<dbReference type="InterPro" id="IPR046507">
    <property type="entry name" value="DUF6685"/>
</dbReference>
<reference evidence="1" key="1">
    <citation type="submission" date="2022-01" db="EMBL/GenBank/DDBJ databases">
        <title>Genetic Characterization of Carbapenem-resistant Citrobacter spp. from China: a multicenter study.</title>
        <authorList>
            <person name="Ye L."/>
        </authorList>
    </citation>
    <scope>NUCLEOTIDE SEQUENCE</scope>
    <source>
        <strain evidence="1">IR5464</strain>
    </source>
</reference>
<dbReference type="EMBL" id="JAKIHV010000005">
    <property type="protein sequence ID" value="MDE9623519.1"/>
    <property type="molecule type" value="Genomic_DNA"/>
</dbReference>
<organism evidence="1 2">
    <name type="scientific">Citrobacter portucalensis</name>
    <dbReference type="NCBI Taxonomy" id="1639133"/>
    <lineage>
        <taxon>Bacteria</taxon>
        <taxon>Pseudomonadati</taxon>
        <taxon>Pseudomonadota</taxon>
        <taxon>Gammaproteobacteria</taxon>
        <taxon>Enterobacterales</taxon>
        <taxon>Enterobacteriaceae</taxon>
        <taxon>Citrobacter</taxon>
        <taxon>Citrobacter freundii complex</taxon>
    </lineage>
</organism>
<proteinExistence type="predicted"/>
<gene>
    <name evidence="1" type="ORF">L2102_09275</name>
</gene>
<evidence type="ECO:0000313" key="2">
    <source>
        <dbReference type="Proteomes" id="UP001147046"/>
    </source>
</evidence>
<evidence type="ECO:0000313" key="1">
    <source>
        <dbReference type="EMBL" id="MDE9623519.1"/>
    </source>
</evidence>
<dbReference type="Proteomes" id="UP001147046">
    <property type="component" value="Unassembled WGS sequence"/>
</dbReference>
<dbReference type="Pfam" id="PF20390">
    <property type="entry name" value="DUF6685"/>
    <property type="match status" value="1"/>
</dbReference>
<dbReference type="RefSeq" id="WP_232838125.1">
    <property type="nucleotide sequence ID" value="NZ_CP175668.1"/>
</dbReference>